<organism evidence="1">
    <name type="scientific">marine metagenome</name>
    <dbReference type="NCBI Taxonomy" id="408172"/>
    <lineage>
        <taxon>unclassified sequences</taxon>
        <taxon>metagenomes</taxon>
        <taxon>ecological metagenomes</taxon>
    </lineage>
</organism>
<dbReference type="EMBL" id="UINC01002189">
    <property type="protein sequence ID" value="SUZ93938.1"/>
    <property type="molecule type" value="Genomic_DNA"/>
</dbReference>
<reference evidence="1" key="1">
    <citation type="submission" date="2018-05" db="EMBL/GenBank/DDBJ databases">
        <authorList>
            <person name="Lanie J.A."/>
            <person name="Ng W.-L."/>
            <person name="Kazmierczak K.M."/>
            <person name="Andrzejewski T.M."/>
            <person name="Davidsen T.M."/>
            <person name="Wayne K.J."/>
            <person name="Tettelin H."/>
            <person name="Glass J.I."/>
            <person name="Rusch D."/>
            <person name="Podicherti R."/>
            <person name="Tsui H.-C.T."/>
            <person name="Winkler M.E."/>
        </authorList>
    </citation>
    <scope>NUCLEOTIDE SEQUENCE</scope>
</reference>
<feature type="non-terminal residue" evidence="1">
    <location>
        <position position="1"/>
    </location>
</feature>
<sequence length="133" mass="15057">VRSRDIRTNQRGAHGYPQHQAKDVITDVPSSEHFNFGIPHVPVPLQRVARLVTSYRPITSTPDCEYLQIATVRKKTLDQDEVVARLVIPVDGRWAKRIKEVERLKHPATPPGNRLATHRNAPAIVPVTHRKTV</sequence>
<dbReference type="AlphaFoldDB" id="A0A381RSG0"/>
<accession>A0A381RSG0</accession>
<gene>
    <name evidence="1" type="ORF">METZ01_LOCUS46792</name>
</gene>
<name>A0A381RSG0_9ZZZZ</name>
<proteinExistence type="predicted"/>
<evidence type="ECO:0000313" key="1">
    <source>
        <dbReference type="EMBL" id="SUZ93938.1"/>
    </source>
</evidence>
<protein>
    <submittedName>
        <fullName evidence="1">Uncharacterized protein</fullName>
    </submittedName>
</protein>